<feature type="signal peptide" evidence="7">
    <location>
        <begin position="1"/>
        <end position="23"/>
    </location>
</feature>
<evidence type="ECO:0000256" key="6">
    <source>
        <dbReference type="SAM" id="Phobius"/>
    </source>
</evidence>
<keyword evidence="2" id="KW-0547">Nucleotide-binding</keyword>
<dbReference type="Proteomes" id="UP001175271">
    <property type="component" value="Unassembled WGS sequence"/>
</dbReference>
<dbReference type="InterPro" id="IPR020635">
    <property type="entry name" value="Tyr_kinase_cat_dom"/>
</dbReference>
<feature type="chain" id="PRO_5041270553" description="Protein kinase domain-containing protein" evidence="7">
    <location>
        <begin position="24"/>
        <end position="1112"/>
    </location>
</feature>
<dbReference type="InterPro" id="IPR008266">
    <property type="entry name" value="Tyr_kinase_AS"/>
</dbReference>
<evidence type="ECO:0000256" key="1">
    <source>
        <dbReference type="ARBA" id="ARBA00022679"/>
    </source>
</evidence>
<evidence type="ECO:0000256" key="3">
    <source>
        <dbReference type="ARBA" id="ARBA00022777"/>
    </source>
</evidence>
<evidence type="ECO:0000256" key="5">
    <source>
        <dbReference type="ARBA" id="ARBA00023137"/>
    </source>
</evidence>
<dbReference type="Gene3D" id="3.30.200.20">
    <property type="entry name" value="Phosphorylase Kinase, domain 1"/>
    <property type="match status" value="1"/>
</dbReference>
<evidence type="ECO:0000313" key="10">
    <source>
        <dbReference type="Proteomes" id="UP001175271"/>
    </source>
</evidence>
<dbReference type="SMART" id="SM00219">
    <property type="entry name" value="TyrKc"/>
    <property type="match status" value="1"/>
</dbReference>
<organism evidence="9 10">
    <name type="scientific">Steinernema hermaphroditum</name>
    <dbReference type="NCBI Taxonomy" id="289476"/>
    <lineage>
        <taxon>Eukaryota</taxon>
        <taxon>Metazoa</taxon>
        <taxon>Ecdysozoa</taxon>
        <taxon>Nematoda</taxon>
        <taxon>Chromadorea</taxon>
        <taxon>Rhabditida</taxon>
        <taxon>Tylenchina</taxon>
        <taxon>Panagrolaimomorpha</taxon>
        <taxon>Strongyloidoidea</taxon>
        <taxon>Steinernematidae</taxon>
        <taxon>Steinernema</taxon>
    </lineage>
</organism>
<dbReference type="PRINTS" id="PR00109">
    <property type="entry name" value="TYRKINASE"/>
</dbReference>
<proteinExistence type="predicted"/>
<keyword evidence="6" id="KW-1133">Transmembrane helix</keyword>
<keyword evidence="6" id="KW-0812">Transmembrane</keyword>
<protein>
    <recommendedName>
        <fullName evidence="8">Protein kinase domain-containing protein</fullName>
    </recommendedName>
</protein>
<evidence type="ECO:0000256" key="4">
    <source>
        <dbReference type="ARBA" id="ARBA00022840"/>
    </source>
</evidence>
<keyword evidence="4" id="KW-0067">ATP-binding</keyword>
<dbReference type="GO" id="GO:0005886">
    <property type="term" value="C:plasma membrane"/>
    <property type="evidence" value="ECO:0007669"/>
    <property type="project" value="TreeGrafter"/>
</dbReference>
<dbReference type="InterPro" id="IPR001245">
    <property type="entry name" value="Ser-Thr/Tyr_kinase_cat_dom"/>
</dbReference>
<dbReference type="CDD" id="cd00192">
    <property type="entry name" value="PTKc"/>
    <property type="match status" value="1"/>
</dbReference>
<dbReference type="PANTHER" id="PTHR24416">
    <property type="entry name" value="TYROSINE-PROTEIN KINASE RECEPTOR"/>
    <property type="match status" value="1"/>
</dbReference>
<evidence type="ECO:0000313" key="9">
    <source>
        <dbReference type="EMBL" id="KAK0394149.1"/>
    </source>
</evidence>
<feature type="transmembrane region" description="Helical" evidence="6">
    <location>
        <begin position="693"/>
        <end position="714"/>
    </location>
</feature>
<keyword evidence="10" id="KW-1185">Reference proteome</keyword>
<evidence type="ECO:0000256" key="2">
    <source>
        <dbReference type="ARBA" id="ARBA00022741"/>
    </source>
</evidence>
<dbReference type="FunFam" id="1.10.510.10:FF:000554">
    <property type="entry name" value="Predicted protein"/>
    <property type="match status" value="1"/>
</dbReference>
<reference evidence="9" key="1">
    <citation type="submission" date="2023-06" db="EMBL/GenBank/DDBJ databases">
        <title>Genomic analysis of the entomopathogenic nematode Steinernema hermaphroditum.</title>
        <authorList>
            <person name="Schwarz E.M."/>
            <person name="Heppert J.K."/>
            <person name="Baniya A."/>
            <person name="Schwartz H.T."/>
            <person name="Tan C.-H."/>
            <person name="Antoshechkin I."/>
            <person name="Sternberg P.W."/>
            <person name="Goodrich-Blair H."/>
            <person name="Dillman A.R."/>
        </authorList>
    </citation>
    <scope>NUCLEOTIDE SEQUENCE</scope>
    <source>
        <strain evidence="9">PS9179</strain>
        <tissue evidence="9">Whole animal</tissue>
    </source>
</reference>
<dbReference type="SUPFAM" id="SSF56112">
    <property type="entry name" value="Protein kinase-like (PK-like)"/>
    <property type="match status" value="1"/>
</dbReference>
<dbReference type="Pfam" id="PF07714">
    <property type="entry name" value="PK_Tyr_Ser-Thr"/>
    <property type="match status" value="1"/>
</dbReference>
<evidence type="ECO:0000256" key="7">
    <source>
        <dbReference type="SAM" id="SignalP"/>
    </source>
</evidence>
<dbReference type="GO" id="GO:0007169">
    <property type="term" value="P:cell surface receptor protein tyrosine kinase signaling pathway"/>
    <property type="evidence" value="ECO:0007669"/>
    <property type="project" value="TreeGrafter"/>
</dbReference>
<dbReference type="Gene3D" id="1.10.510.10">
    <property type="entry name" value="Transferase(Phosphotransferase) domain 1"/>
    <property type="match status" value="1"/>
</dbReference>
<dbReference type="PROSITE" id="PS50011">
    <property type="entry name" value="PROTEIN_KINASE_DOM"/>
    <property type="match status" value="1"/>
</dbReference>
<name>A0AA39GX48_9BILA</name>
<dbReference type="AlphaFoldDB" id="A0AA39GX48"/>
<dbReference type="InterPro" id="IPR050122">
    <property type="entry name" value="RTK"/>
</dbReference>
<keyword evidence="3" id="KW-0418">Kinase</keyword>
<feature type="domain" description="Protein kinase" evidence="8">
    <location>
        <begin position="773"/>
        <end position="1071"/>
    </location>
</feature>
<dbReference type="InterPro" id="IPR000719">
    <property type="entry name" value="Prot_kinase_dom"/>
</dbReference>
<keyword evidence="1" id="KW-0808">Transferase</keyword>
<keyword evidence="5" id="KW-0829">Tyrosine-protein kinase</keyword>
<keyword evidence="6" id="KW-0472">Membrane</keyword>
<sequence>MVMIGAPGKTLLALFLLEAIICAASPDIEHKIRRPRPCIEECSLFRATYLFFLSRQTSAANFLKAKFLLLSQIEDCFNQDSSFHLRVVVGARIELTCCSYAMCTERVMGLTPEDALLDFVPENQVDTNDHHRLYDSVITAIKYRRGSPGRAGLHHVYLISDYVVTRFLENEALVANLTKSPRHRLFPLIISTPPHLQIEDIEKYFGVLNPIEVVDFDQFFNSGKLVKGVCHRSHSFANSLYVLRNPCELTTTQETPLEPLDVEEMAADLRVFMAFNFSDPEREFDQIRDIFARVLNDSDVHFGSNLGNVIVSGPRFSVVATCTWENVGKCVRSIRETPFQTVAVKSGAYKENDIDFAPDVMNYMRFQALKPERSDRKAIVVILTDFISRELSKNEFFFQKAITSQDVLITIATVMHPGSKLTPEVVFKHYSGITNRTFAFESFEALSNGSQIVFNYEESLNTLPYVTSYTVTRSVTPTTTPETNHSISTIATEMSQNPRDNDTVILLLLRDFISTFYLERLRVRLLEEIRFCVQELHQFRIIVNGNTQNSSWCQSVDCVNQSLEAIGLPGSSLKRGTEMEDIEEALGLLNPDIQKDAWHVPSLFVISDFIPTKLLKKYDEASFRRRLAQVRFRMVLLGNEAPIDVVKRESSIPASDVIAIRNMSEWNSDVLGCCFKEILQHTTSHALSLPIKVVIIVGSILIVALLGGIVYWMWRNKVISRRNKLLQIPENPKNWFRRTSRAFTDTESILCVEPMFEELKRDFWEMPRSQLVVFHDDVIGHGAFGVVYRGRLLGKAPIEDIHRNALFAQQFENNEVAVKRLPEHLENSHRERFLEEIETLKDIGYHPNLCNMLGCITDSSPLCFAMRFAEFGDLATFLGKRKLLLNTDSSDCFAHEDGQVCIRDLIAFSWQISDGMAFLHDRGFIHRDLAARNVLVRRGRQVMISDFGLCRKKSVEASKILRRRSRIPVRWTAPEALSDGAFNERSDVWSYGVLLFEMFTMGKTPYGNVGIQLLASHIQSGNHLQRPVFAPNDIWDLMRNCWESPAKRPTFVEIRSRLEKILDSLVDHYYLDLSSESEKRRSFRIDRDLPLLKVCEGFGNYIAPPQYDQLTV</sequence>
<dbReference type="PANTHER" id="PTHR24416:SF548">
    <property type="entry name" value="PROTEIN KINASE DOMAIN-CONTAINING PROTEIN"/>
    <property type="match status" value="1"/>
</dbReference>
<dbReference type="InterPro" id="IPR011009">
    <property type="entry name" value="Kinase-like_dom_sf"/>
</dbReference>
<dbReference type="GO" id="GO:0043235">
    <property type="term" value="C:receptor complex"/>
    <property type="evidence" value="ECO:0007669"/>
    <property type="project" value="TreeGrafter"/>
</dbReference>
<dbReference type="PROSITE" id="PS00109">
    <property type="entry name" value="PROTEIN_KINASE_TYR"/>
    <property type="match status" value="1"/>
</dbReference>
<keyword evidence="7" id="KW-0732">Signal</keyword>
<gene>
    <name evidence="9" type="ORF">QR680_000592</name>
</gene>
<evidence type="ECO:0000259" key="8">
    <source>
        <dbReference type="PROSITE" id="PS50011"/>
    </source>
</evidence>
<accession>A0AA39GX48</accession>
<dbReference type="GO" id="GO:0005524">
    <property type="term" value="F:ATP binding"/>
    <property type="evidence" value="ECO:0007669"/>
    <property type="project" value="UniProtKB-KW"/>
</dbReference>
<dbReference type="GO" id="GO:0004714">
    <property type="term" value="F:transmembrane receptor protein tyrosine kinase activity"/>
    <property type="evidence" value="ECO:0007669"/>
    <property type="project" value="TreeGrafter"/>
</dbReference>
<comment type="caution">
    <text evidence="9">The sequence shown here is derived from an EMBL/GenBank/DDBJ whole genome shotgun (WGS) entry which is preliminary data.</text>
</comment>
<dbReference type="EMBL" id="JAUCMV010000005">
    <property type="protein sequence ID" value="KAK0394149.1"/>
    <property type="molecule type" value="Genomic_DNA"/>
</dbReference>